<keyword evidence="2" id="KW-1133">Transmembrane helix</keyword>
<keyword evidence="2" id="KW-0472">Membrane</keyword>
<dbReference type="RefSeq" id="WP_132321355.1">
    <property type="nucleotide sequence ID" value="NZ_FWZT01000014.1"/>
</dbReference>
<sequence>MLDSKSFSLRSWLLSYYLEIIVISVCVAGVAPSQTLSEKLLVFIATIGASTLCFLVYHLWITAQSLETELERLRERLRIEVLENERRKDELRESMRLIPASELEKYENVIPIYSKQSDLKRRAP</sequence>
<organism evidence="3 4">
    <name type="scientific">Pseudobacteriovorax antillogorgiicola</name>
    <dbReference type="NCBI Taxonomy" id="1513793"/>
    <lineage>
        <taxon>Bacteria</taxon>
        <taxon>Pseudomonadati</taxon>
        <taxon>Bdellovibrionota</taxon>
        <taxon>Oligoflexia</taxon>
        <taxon>Oligoflexales</taxon>
        <taxon>Pseudobacteriovoracaceae</taxon>
        <taxon>Pseudobacteriovorax</taxon>
    </lineage>
</organism>
<dbReference type="EMBL" id="FWZT01000014">
    <property type="protein sequence ID" value="SMF47453.1"/>
    <property type="molecule type" value="Genomic_DNA"/>
</dbReference>
<evidence type="ECO:0000313" key="4">
    <source>
        <dbReference type="Proteomes" id="UP000192907"/>
    </source>
</evidence>
<dbReference type="STRING" id="1513793.SAMN06296036_114136"/>
<gene>
    <name evidence="3" type="ORF">SAMN06296036_114136</name>
</gene>
<evidence type="ECO:0000256" key="1">
    <source>
        <dbReference type="SAM" id="Coils"/>
    </source>
</evidence>
<keyword evidence="1" id="KW-0175">Coiled coil</keyword>
<protein>
    <recommendedName>
        <fullName evidence="5">Low affinity Fe/Cu permease</fullName>
    </recommendedName>
</protein>
<feature type="transmembrane region" description="Helical" evidence="2">
    <location>
        <begin position="12"/>
        <end position="31"/>
    </location>
</feature>
<feature type="coiled-coil region" evidence="1">
    <location>
        <begin position="63"/>
        <end position="94"/>
    </location>
</feature>
<accession>A0A1Y6C636</accession>
<keyword evidence="2" id="KW-0812">Transmembrane</keyword>
<name>A0A1Y6C636_9BACT</name>
<dbReference type="AlphaFoldDB" id="A0A1Y6C636"/>
<evidence type="ECO:0000313" key="3">
    <source>
        <dbReference type="EMBL" id="SMF47453.1"/>
    </source>
</evidence>
<feature type="transmembrane region" description="Helical" evidence="2">
    <location>
        <begin position="40"/>
        <end position="60"/>
    </location>
</feature>
<evidence type="ECO:0000256" key="2">
    <source>
        <dbReference type="SAM" id="Phobius"/>
    </source>
</evidence>
<keyword evidence="4" id="KW-1185">Reference proteome</keyword>
<proteinExistence type="predicted"/>
<reference evidence="4" key="1">
    <citation type="submission" date="2017-04" db="EMBL/GenBank/DDBJ databases">
        <authorList>
            <person name="Varghese N."/>
            <person name="Submissions S."/>
        </authorList>
    </citation>
    <scope>NUCLEOTIDE SEQUENCE [LARGE SCALE GENOMIC DNA]</scope>
    <source>
        <strain evidence="4">RKEM611</strain>
    </source>
</reference>
<dbReference type="Proteomes" id="UP000192907">
    <property type="component" value="Unassembled WGS sequence"/>
</dbReference>
<evidence type="ECO:0008006" key="5">
    <source>
        <dbReference type="Google" id="ProtNLM"/>
    </source>
</evidence>